<protein>
    <submittedName>
        <fullName evidence="2">Uncharacterized protein</fullName>
    </submittedName>
</protein>
<reference evidence="2" key="1">
    <citation type="journal article" date="2022" name="bioRxiv">
        <title>Sequencing and chromosome-scale assembly of the giantPleurodeles waltlgenome.</title>
        <authorList>
            <person name="Brown T."/>
            <person name="Elewa A."/>
            <person name="Iarovenko S."/>
            <person name="Subramanian E."/>
            <person name="Araus A.J."/>
            <person name="Petzold A."/>
            <person name="Susuki M."/>
            <person name="Suzuki K.-i.T."/>
            <person name="Hayashi T."/>
            <person name="Toyoda A."/>
            <person name="Oliveira C."/>
            <person name="Osipova E."/>
            <person name="Leigh N.D."/>
            <person name="Simon A."/>
            <person name="Yun M.H."/>
        </authorList>
    </citation>
    <scope>NUCLEOTIDE SEQUENCE</scope>
    <source>
        <strain evidence="2">20211129_DDA</strain>
        <tissue evidence="2">Liver</tissue>
    </source>
</reference>
<evidence type="ECO:0000313" key="2">
    <source>
        <dbReference type="EMBL" id="KAJ1141751.1"/>
    </source>
</evidence>
<comment type="caution">
    <text evidence="2">The sequence shown here is derived from an EMBL/GenBank/DDBJ whole genome shotgun (WGS) entry which is preliminary data.</text>
</comment>
<dbReference type="Proteomes" id="UP001066276">
    <property type="component" value="Chromosome 6"/>
</dbReference>
<gene>
    <name evidence="2" type="ORF">NDU88_008079</name>
</gene>
<feature type="compositionally biased region" description="Basic and acidic residues" evidence="1">
    <location>
        <begin position="19"/>
        <end position="31"/>
    </location>
</feature>
<sequence>MALDLAPGNRASPQAVDPTAREKLPPDETKKRANRKLSQVRLRDISAFKQNMCMFIEKKTVSYLRKAYALISTMHSCFADF</sequence>
<feature type="region of interest" description="Disordered" evidence="1">
    <location>
        <begin position="1"/>
        <end position="35"/>
    </location>
</feature>
<evidence type="ECO:0000313" key="3">
    <source>
        <dbReference type="Proteomes" id="UP001066276"/>
    </source>
</evidence>
<organism evidence="2 3">
    <name type="scientific">Pleurodeles waltl</name>
    <name type="common">Iberian ribbed newt</name>
    <dbReference type="NCBI Taxonomy" id="8319"/>
    <lineage>
        <taxon>Eukaryota</taxon>
        <taxon>Metazoa</taxon>
        <taxon>Chordata</taxon>
        <taxon>Craniata</taxon>
        <taxon>Vertebrata</taxon>
        <taxon>Euteleostomi</taxon>
        <taxon>Amphibia</taxon>
        <taxon>Batrachia</taxon>
        <taxon>Caudata</taxon>
        <taxon>Salamandroidea</taxon>
        <taxon>Salamandridae</taxon>
        <taxon>Pleurodelinae</taxon>
        <taxon>Pleurodeles</taxon>
    </lineage>
</organism>
<keyword evidence="3" id="KW-1185">Reference proteome</keyword>
<evidence type="ECO:0000256" key="1">
    <source>
        <dbReference type="SAM" id="MobiDB-lite"/>
    </source>
</evidence>
<proteinExistence type="predicted"/>
<accession>A0AAV7QMK9</accession>
<name>A0AAV7QMK9_PLEWA</name>
<dbReference type="EMBL" id="JANPWB010000010">
    <property type="protein sequence ID" value="KAJ1141751.1"/>
    <property type="molecule type" value="Genomic_DNA"/>
</dbReference>
<dbReference type="AlphaFoldDB" id="A0AAV7QMK9"/>